<protein>
    <submittedName>
        <fullName evidence="2">Cilia and flagella associated protein 61</fullName>
    </submittedName>
</protein>
<dbReference type="InterPro" id="IPR016181">
    <property type="entry name" value="Acyl_CoA_acyltransferase"/>
</dbReference>
<dbReference type="PANTHER" id="PTHR21178:SF8">
    <property type="entry name" value="CILIA- AND FLAGELLA-ASSOCIATED PROTEIN 61"/>
    <property type="match status" value="1"/>
</dbReference>
<feature type="domain" description="Cilia- and flagella-associated protein 61 N-terminal" evidence="1">
    <location>
        <begin position="15"/>
        <end position="262"/>
    </location>
</feature>
<evidence type="ECO:0000313" key="3">
    <source>
        <dbReference type="Proteomes" id="UP000694393"/>
    </source>
</evidence>
<name>A0A8C8S084_9SAUR</name>
<dbReference type="SUPFAM" id="SSF55729">
    <property type="entry name" value="Acyl-CoA N-acyltransferases (Nat)"/>
    <property type="match status" value="1"/>
</dbReference>
<evidence type="ECO:0000313" key="2">
    <source>
        <dbReference type="Ensembl" id="ENSPCEP00000013929.1"/>
    </source>
</evidence>
<reference evidence="2" key="2">
    <citation type="submission" date="2025-09" db="UniProtKB">
        <authorList>
            <consortium name="Ensembl"/>
        </authorList>
    </citation>
    <scope>IDENTIFICATION</scope>
</reference>
<organism evidence="2 3">
    <name type="scientific">Pelusios castaneus</name>
    <name type="common">West African mud turtle</name>
    <dbReference type="NCBI Taxonomy" id="367368"/>
    <lineage>
        <taxon>Eukaryota</taxon>
        <taxon>Metazoa</taxon>
        <taxon>Chordata</taxon>
        <taxon>Craniata</taxon>
        <taxon>Vertebrata</taxon>
        <taxon>Euteleostomi</taxon>
        <taxon>Archelosauria</taxon>
        <taxon>Testudinata</taxon>
        <taxon>Testudines</taxon>
        <taxon>Pleurodira</taxon>
        <taxon>Pelomedusidae</taxon>
        <taxon>Pelusios</taxon>
    </lineage>
</organism>
<dbReference type="Proteomes" id="UP000694393">
    <property type="component" value="Unplaced"/>
</dbReference>
<dbReference type="InterPro" id="IPR032151">
    <property type="entry name" value="CFAP61_N"/>
</dbReference>
<dbReference type="Ensembl" id="ENSPCET00000014446.1">
    <property type="protein sequence ID" value="ENSPCEP00000013929.1"/>
    <property type="gene ID" value="ENSPCEG00000010851.1"/>
</dbReference>
<dbReference type="AlphaFoldDB" id="A0A8C8S084"/>
<dbReference type="PANTHER" id="PTHR21178">
    <property type="entry name" value="CILIA- AND FLAGELLA-ASSOCIATED PROTEIN 61"/>
    <property type="match status" value="1"/>
</dbReference>
<evidence type="ECO:0000259" key="1">
    <source>
        <dbReference type="Pfam" id="PF16092"/>
    </source>
</evidence>
<reference evidence="2" key="1">
    <citation type="submission" date="2025-08" db="UniProtKB">
        <authorList>
            <consortium name="Ensembl"/>
        </authorList>
    </citation>
    <scope>IDENTIFICATION</scope>
</reference>
<accession>A0A8C8S084</accession>
<dbReference type="Pfam" id="PF16092">
    <property type="entry name" value="CFAP61_N"/>
    <property type="match status" value="1"/>
</dbReference>
<sequence>MTAITSARGNTEVVNARRTESHDVAGIISLFRYFTENIFGRINVIYLLEKANLAVTLSNETNEVIAHAAFLDYPNWNIVDQADWESFLHENYSNEKCTPLNTLFMHLFVANDEYAVGCAPEIISFLLLSVETVELKDLNVKNSLGTCFEQMMCVPDSTIDVDFTLFVCHRHQHCPQLYIRKARVEDHDDLMPIFMHQNEILRETYGDYFLAELIEAQDEENHAVVCEDDGTAVGFMSVCSEVNIQLLHDCFDLGPFHGLCKPHPDDILKPVREPSIQTGKNRVKCMDSKSIRLHLLTTSKYKCGFSLVPCLFLLQKEGVTTVSNAELPIDDVIDTDLKATGTPTLETDERDSFHPVYRGAVTAFCIQLFYRYSDKDFCIITVPHLVPEFLLIQNFVRVDPFSSSTLPHELYVFHRAGLLKSFKVRAATTSDTAAVEKLIKTLDLNEIILDDLKVFTRARRDPDGTPVQAFVAEVLGQIVGISVIRNEMDIEYIRSHYNIEDFIYFNHHQREEHGHLYHFALNPIFHLYTKHFLKEILRLAYKSCLYYPIYPQPVEGKVKEKVSSDFIQYHAT</sequence>
<dbReference type="InterPro" id="IPR038884">
    <property type="entry name" value="CFAP61"/>
</dbReference>
<proteinExistence type="predicted"/>
<keyword evidence="3" id="KW-1185">Reference proteome</keyword>